<evidence type="ECO:0000313" key="1">
    <source>
        <dbReference type="EMBL" id="KAG6112153.1"/>
    </source>
</evidence>
<dbReference type="PANTHER" id="PTHR47843:SF5">
    <property type="entry name" value="BTB_POZ DOMAIN PROTEIN"/>
    <property type="match status" value="1"/>
</dbReference>
<evidence type="ECO:0000313" key="2">
    <source>
        <dbReference type="Proteomes" id="UP000732380"/>
    </source>
</evidence>
<evidence type="ECO:0008006" key="3">
    <source>
        <dbReference type="Google" id="ProtNLM"/>
    </source>
</evidence>
<dbReference type="Proteomes" id="UP000732380">
    <property type="component" value="Unassembled WGS sequence"/>
</dbReference>
<gene>
    <name evidence="1" type="ORF">E4U13_004396</name>
</gene>
<accession>A0A9P7TT43</accession>
<dbReference type="PANTHER" id="PTHR47843">
    <property type="entry name" value="BTB DOMAIN-CONTAINING PROTEIN-RELATED"/>
    <property type="match status" value="1"/>
</dbReference>
<dbReference type="EMBL" id="SRQM01000345">
    <property type="protein sequence ID" value="KAG6112153.1"/>
    <property type="molecule type" value="Genomic_DNA"/>
</dbReference>
<dbReference type="AlphaFoldDB" id="A0A9P7TT43"/>
<keyword evidence="2" id="KW-1185">Reference proteome</keyword>
<comment type="caution">
    <text evidence="1">The sequence shown here is derived from an EMBL/GenBank/DDBJ whole genome shotgun (WGS) entry which is preliminary data.</text>
</comment>
<proteinExistence type="predicted"/>
<dbReference type="InterPro" id="IPR011333">
    <property type="entry name" value="SKP1/BTB/POZ_sf"/>
</dbReference>
<name>A0A9P7TT43_9HYPO</name>
<protein>
    <recommendedName>
        <fullName evidence="3">BTB domain-containing protein</fullName>
    </recommendedName>
</protein>
<organism evidence="1 2">
    <name type="scientific">Claviceps humidiphila</name>
    <dbReference type="NCBI Taxonomy" id="1294629"/>
    <lineage>
        <taxon>Eukaryota</taxon>
        <taxon>Fungi</taxon>
        <taxon>Dikarya</taxon>
        <taxon>Ascomycota</taxon>
        <taxon>Pezizomycotina</taxon>
        <taxon>Sordariomycetes</taxon>
        <taxon>Hypocreomycetidae</taxon>
        <taxon>Hypocreales</taxon>
        <taxon>Clavicipitaceae</taxon>
        <taxon>Claviceps</taxon>
    </lineage>
</organism>
<sequence length="296" mass="33952">MGTTGGGKQEDVSYASFMSSKAFEFLVGPDKKPFILHSELVASLSSVLEKLVKGNMEEAQKGSVVWEHVDEQTFIRFSQYAYMRTYEYPAFRPRPQPKAGPSKASLLAVLCRYSCSSASRFLAEDSLDDLTDANTERDSYRYKYRSSMLRMCDDSWEAFFENEPPLPSHLTKVAMKRASPLADGERNDAELLLSHARLYVLADCYGITPLMELSLSTLYSVLTEFMEWDDVADMLIKLLRYCFENDTPAELREFVMRYAVCHIEDLWKRKEVIELAWTHADFSSAIVEAMLYSLKW</sequence>
<dbReference type="Gene3D" id="3.30.710.10">
    <property type="entry name" value="Potassium Channel Kv1.1, Chain A"/>
    <property type="match status" value="1"/>
</dbReference>
<reference evidence="1 2" key="1">
    <citation type="journal article" date="2020" name="bioRxiv">
        <title>Whole genome comparisons of ergot fungi reveals the divergence and evolution of species within the genus Claviceps are the result of varying mechanisms driving genome evolution and host range expansion.</title>
        <authorList>
            <person name="Wyka S.A."/>
            <person name="Mondo S.J."/>
            <person name="Liu M."/>
            <person name="Dettman J."/>
            <person name="Nalam V."/>
            <person name="Broders K.D."/>
        </authorList>
    </citation>
    <scope>NUCLEOTIDE SEQUENCE [LARGE SCALE GENOMIC DNA]</scope>
    <source>
        <strain evidence="1 2">LM576</strain>
    </source>
</reference>